<keyword evidence="3" id="KW-0175">Coiled coil</keyword>
<sequence>MLPLAVALLVAVLALLVLLVLRRPAADHSALLQQQLVELRAQLGQITAAQQAVPRALAESRALQSESLAGELRALSSTVGERLDSTGRAVAEVRERLGQLHEATRRLETMGESVVEVQQLLQVPRLRGALGEVWLEELLRQIFPATHWERQWTYRSGERVDAVVRIGDRHVPVDAKFPLDACARMLRAPNEADAERERRALRRSIRDRVDEIADKYIRPDEGTFDFALMYVPAEAVYYEAVVRGDLLLADEGSVLGYAMGRRVIPVSPHTFYAYLSAVLHGLKGLRVEERAREIQGEIAALGVRFERFAGSYDKVGTHLGNAARQYAESERLAGRLREQLAAIADGHAADTLARAPDA</sequence>
<evidence type="ECO:0000256" key="2">
    <source>
        <dbReference type="ARBA" id="ARBA00009840"/>
    </source>
</evidence>
<dbReference type="GO" id="GO:0006310">
    <property type="term" value="P:DNA recombination"/>
    <property type="evidence" value="ECO:0007669"/>
    <property type="project" value="UniProtKB-KW"/>
</dbReference>
<dbReference type="Pfam" id="PF02646">
    <property type="entry name" value="RmuC"/>
    <property type="match status" value="1"/>
</dbReference>
<dbReference type="AlphaFoldDB" id="A0A6J4LGV7"/>
<gene>
    <name evidence="5" type="ORF">AVDCRST_MAG40-1916</name>
</gene>
<accession>A0A6J4LGV7</accession>
<dbReference type="PANTHER" id="PTHR30563">
    <property type="entry name" value="DNA RECOMBINATION PROTEIN RMUC"/>
    <property type="match status" value="1"/>
</dbReference>
<evidence type="ECO:0008006" key="6">
    <source>
        <dbReference type="Google" id="ProtNLM"/>
    </source>
</evidence>
<evidence type="ECO:0000313" key="5">
    <source>
        <dbReference type="EMBL" id="CAA9331280.1"/>
    </source>
</evidence>
<proteinExistence type="inferred from homology"/>
<dbReference type="PANTHER" id="PTHR30563:SF0">
    <property type="entry name" value="DNA RECOMBINATION PROTEIN RMUC"/>
    <property type="match status" value="1"/>
</dbReference>
<name>A0A6J4LGV7_9BACT</name>
<evidence type="ECO:0000256" key="4">
    <source>
        <dbReference type="ARBA" id="ARBA00023172"/>
    </source>
</evidence>
<comment type="function">
    <text evidence="1">Involved in DNA recombination.</text>
</comment>
<evidence type="ECO:0000256" key="3">
    <source>
        <dbReference type="ARBA" id="ARBA00023054"/>
    </source>
</evidence>
<reference evidence="5" key="1">
    <citation type="submission" date="2020-02" db="EMBL/GenBank/DDBJ databases">
        <authorList>
            <person name="Meier V. D."/>
        </authorList>
    </citation>
    <scope>NUCLEOTIDE SEQUENCE</scope>
    <source>
        <strain evidence="5">AVDCRST_MAG40</strain>
    </source>
</reference>
<keyword evidence="4" id="KW-0233">DNA recombination</keyword>
<organism evidence="5">
    <name type="scientific">uncultured Gemmatimonadaceae bacterium</name>
    <dbReference type="NCBI Taxonomy" id="246130"/>
    <lineage>
        <taxon>Bacteria</taxon>
        <taxon>Pseudomonadati</taxon>
        <taxon>Gemmatimonadota</taxon>
        <taxon>Gemmatimonadia</taxon>
        <taxon>Gemmatimonadales</taxon>
        <taxon>Gemmatimonadaceae</taxon>
        <taxon>environmental samples</taxon>
    </lineage>
</organism>
<comment type="similarity">
    <text evidence="2">Belongs to the RmuC family.</text>
</comment>
<dbReference type="EMBL" id="CADCTX010000592">
    <property type="protein sequence ID" value="CAA9331280.1"/>
    <property type="molecule type" value="Genomic_DNA"/>
</dbReference>
<evidence type="ECO:0000256" key="1">
    <source>
        <dbReference type="ARBA" id="ARBA00003416"/>
    </source>
</evidence>
<dbReference type="InterPro" id="IPR003798">
    <property type="entry name" value="DNA_recombination_RmuC"/>
</dbReference>
<protein>
    <recommendedName>
        <fullName evidence="6">DNA recombination protein RmuC</fullName>
    </recommendedName>
</protein>